<comment type="caution">
    <text evidence="1">The sequence shown here is derived from an EMBL/GenBank/DDBJ whole genome shotgun (WGS) entry which is preliminary data.</text>
</comment>
<gene>
    <name evidence="1" type="ORF">L195_g027484</name>
</gene>
<keyword evidence="1" id="KW-0808">Transferase</keyword>
<dbReference type="EMBL" id="ASHM01023537">
    <property type="protein sequence ID" value="PNX71604.1"/>
    <property type="molecule type" value="Genomic_DNA"/>
</dbReference>
<sequence>MQIALFVSSNDALKSGWLLKYLRDIRPAHIKDMQQNLAKYSRHFLFSSPAQPLGPEDLVWKMVWEVKWNYLVDAMSFGP</sequence>
<dbReference type="STRING" id="57577.A0A2K3KZ84"/>
<organism evidence="1 2">
    <name type="scientific">Trifolium pratense</name>
    <name type="common">Red clover</name>
    <dbReference type="NCBI Taxonomy" id="57577"/>
    <lineage>
        <taxon>Eukaryota</taxon>
        <taxon>Viridiplantae</taxon>
        <taxon>Streptophyta</taxon>
        <taxon>Embryophyta</taxon>
        <taxon>Tracheophyta</taxon>
        <taxon>Spermatophyta</taxon>
        <taxon>Magnoliopsida</taxon>
        <taxon>eudicotyledons</taxon>
        <taxon>Gunneridae</taxon>
        <taxon>Pentapetalae</taxon>
        <taxon>rosids</taxon>
        <taxon>fabids</taxon>
        <taxon>Fabales</taxon>
        <taxon>Fabaceae</taxon>
        <taxon>Papilionoideae</taxon>
        <taxon>50 kb inversion clade</taxon>
        <taxon>NPAAA clade</taxon>
        <taxon>Hologalegina</taxon>
        <taxon>IRL clade</taxon>
        <taxon>Trifolieae</taxon>
        <taxon>Trifolium</taxon>
    </lineage>
</organism>
<evidence type="ECO:0000313" key="1">
    <source>
        <dbReference type="EMBL" id="PNX71604.1"/>
    </source>
</evidence>
<name>A0A2K3KZ84_TRIPR</name>
<dbReference type="Proteomes" id="UP000236291">
    <property type="component" value="Unassembled WGS sequence"/>
</dbReference>
<reference evidence="1 2" key="1">
    <citation type="journal article" date="2014" name="Am. J. Bot.">
        <title>Genome assembly and annotation for red clover (Trifolium pratense; Fabaceae).</title>
        <authorList>
            <person name="Istvanek J."/>
            <person name="Jaros M."/>
            <person name="Krenek A."/>
            <person name="Repkova J."/>
        </authorList>
    </citation>
    <scope>NUCLEOTIDE SEQUENCE [LARGE SCALE GENOMIC DNA]</scope>
    <source>
        <strain evidence="2">cv. Tatra</strain>
        <tissue evidence="1">Young leaves</tissue>
    </source>
</reference>
<dbReference type="ExpressionAtlas" id="A0A2K3KZ84">
    <property type="expression patterns" value="baseline"/>
</dbReference>
<dbReference type="AlphaFoldDB" id="A0A2K3KZ84"/>
<protein>
    <submittedName>
        <fullName evidence="1">Putative glucuronoxylan glucuronosyltransferase F8H-like protein</fullName>
    </submittedName>
</protein>
<reference evidence="1 2" key="2">
    <citation type="journal article" date="2017" name="Front. Plant Sci.">
        <title>Gene Classification and Mining of Molecular Markers Useful in Red Clover (Trifolium pratense) Breeding.</title>
        <authorList>
            <person name="Istvanek J."/>
            <person name="Dluhosova J."/>
            <person name="Dluhos P."/>
            <person name="Patkova L."/>
            <person name="Nedelnik J."/>
            <person name="Repkova J."/>
        </authorList>
    </citation>
    <scope>NUCLEOTIDE SEQUENCE [LARGE SCALE GENOMIC DNA]</scope>
    <source>
        <strain evidence="2">cv. Tatra</strain>
        <tissue evidence="1">Young leaves</tissue>
    </source>
</reference>
<accession>A0A2K3KZ84</accession>
<evidence type="ECO:0000313" key="2">
    <source>
        <dbReference type="Proteomes" id="UP000236291"/>
    </source>
</evidence>
<proteinExistence type="predicted"/>
<dbReference type="GO" id="GO:0016740">
    <property type="term" value="F:transferase activity"/>
    <property type="evidence" value="ECO:0007669"/>
    <property type="project" value="UniProtKB-KW"/>
</dbReference>